<keyword evidence="4 12" id="KW-0479">Metal-binding</keyword>
<dbReference type="InterPro" id="IPR003583">
    <property type="entry name" value="Hlx-hairpin-Hlx_DNA-bd_motif"/>
</dbReference>
<dbReference type="SMART" id="SM00292">
    <property type="entry name" value="BRCT"/>
    <property type="match status" value="1"/>
</dbReference>
<dbReference type="Pfam" id="PF14520">
    <property type="entry name" value="HHH_5"/>
    <property type="match status" value="1"/>
</dbReference>
<dbReference type="SUPFAM" id="SSF50249">
    <property type="entry name" value="Nucleic acid-binding proteins"/>
    <property type="match status" value="1"/>
</dbReference>
<keyword evidence="6 12" id="KW-0862">Zinc</keyword>
<dbReference type="Pfam" id="PF01653">
    <property type="entry name" value="DNA_ligase_aden"/>
    <property type="match status" value="1"/>
</dbReference>
<dbReference type="SUPFAM" id="SSF47781">
    <property type="entry name" value="RuvA domain 2-like"/>
    <property type="match status" value="1"/>
</dbReference>
<dbReference type="PROSITE" id="PS01055">
    <property type="entry name" value="DNA_LIGASE_N1"/>
    <property type="match status" value="1"/>
</dbReference>
<dbReference type="PANTHER" id="PTHR23389:SF9">
    <property type="entry name" value="DNA LIGASE"/>
    <property type="match status" value="1"/>
</dbReference>
<feature type="binding site" evidence="12">
    <location>
        <position position="184"/>
    </location>
    <ligand>
        <name>NAD(+)</name>
        <dbReference type="ChEBI" id="CHEBI:57540"/>
    </ligand>
</feature>
<feature type="binding site" evidence="12">
    <location>
        <position position="341"/>
    </location>
    <ligand>
        <name>NAD(+)</name>
        <dbReference type="ChEBI" id="CHEBI:57540"/>
    </ligand>
</feature>
<dbReference type="RefSeq" id="WP_347286444.1">
    <property type="nucleotide sequence ID" value="NZ_JAUZQE010000005.1"/>
</dbReference>
<dbReference type="InterPro" id="IPR010994">
    <property type="entry name" value="RuvA_2-like"/>
</dbReference>
<evidence type="ECO:0000313" key="15">
    <source>
        <dbReference type="EMBL" id="MDR4125005.1"/>
    </source>
</evidence>
<keyword evidence="9 12" id="KW-0234">DNA repair</keyword>
<dbReference type="InterPro" id="IPR013839">
    <property type="entry name" value="DNAligase_adenylation"/>
</dbReference>
<dbReference type="Pfam" id="PF12826">
    <property type="entry name" value="HHH_2"/>
    <property type="match status" value="1"/>
</dbReference>
<dbReference type="PROSITE" id="PS50172">
    <property type="entry name" value="BRCT"/>
    <property type="match status" value="1"/>
</dbReference>
<dbReference type="HAMAP" id="MF_01588">
    <property type="entry name" value="DNA_ligase_A"/>
    <property type="match status" value="1"/>
</dbReference>
<evidence type="ECO:0000256" key="3">
    <source>
        <dbReference type="ARBA" id="ARBA00022705"/>
    </source>
</evidence>
<comment type="function">
    <text evidence="1 12">DNA ligase that catalyzes the formation of phosphodiester linkages between 5'-phosphoryl and 3'-hydroxyl groups in double-stranded DNA using NAD as a coenzyme and as the energy source for the reaction. It is essential for DNA replication and repair of damaged DNA.</text>
</comment>
<dbReference type="EC" id="6.5.1.2" evidence="12 13"/>
<dbReference type="PANTHER" id="PTHR23389">
    <property type="entry name" value="CHROMOSOME TRANSMISSION FIDELITY FACTOR 18"/>
    <property type="match status" value="1"/>
</dbReference>
<dbReference type="Pfam" id="PF03120">
    <property type="entry name" value="OB_DNA_ligase"/>
    <property type="match status" value="1"/>
</dbReference>
<dbReference type="SUPFAM" id="SSF56091">
    <property type="entry name" value="DNA ligase/mRNA capping enzyme, catalytic domain"/>
    <property type="match status" value="1"/>
</dbReference>
<evidence type="ECO:0000256" key="7">
    <source>
        <dbReference type="ARBA" id="ARBA00022842"/>
    </source>
</evidence>
<comment type="cofactor">
    <cofactor evidence="12">
        <name>Mg(2+)</name>
        <dbReference type="ChEBI" id="CHEBI:18420"/>
    </cofactor>
    <cofactor evidence="12">
        <name>Mn(2+)</name>
        <dbReference type="ChEBI" id="CHEBI:29035"/>
    </cofactor>
</comment>
<dbReference type="InterPro" id="IPR041663">
    <property type="entry name" value="DisA/LigA_HHH"/>
</dbReference>
<feature type="binding site" evidence="12">
    <location>
        <position position="124"/>
    </location>
    <ligand>
        <name>NAD(+)</name>
        <dbReference type="ChEBI" id="CHEBI:57540"/>
    </ligand>
</feature>
<evidence type="ECO:0000256" key="8">
    <source>
        <dbReference type="ARBA" id="ARBA00023027"/>
    </source>
</evidence>
<dbReference type="EMBL" id="JAUZQE010000005">
    <property type="protein sequence ID" value="MDR4125005.1"/>
    <property type="molecule type" value="Genomic_DNA"/>
</dbReference>
<evidence type="ECO:0000256" key="1">
    <source>
        <dbReference type="ARBA" id="ARBA00004067"/>
    </source>
</evidence>
<evidence type="ECO:0000256" key="10">
    <source>
        <dbReference type="ARBA" id="ARBA00023211"/>
    </source>
</evidence>
<dbReference type="Pfam" id="PF22745">
    <property type="entry name" value="Nlig-Ia"/>
    <property type="match status" value="1"/>
</dbReference>
<dbReference type="NCBIfam" id="NF005932">
    <property type="entry name" value="PRK07956.1"/>
    <property type="match status" value="1"/>
</dbReference>
<keyword evidence="16" id="KW-1185">Reference proteome</keyword>
<keyword evidence="10 12" id="KW-0464">Manganese</keyword>
<feature type="binding site" evidence="12">
    <location>
        <position position="438"/>
    </location>
    <ligand>
        <name>Zn(2+)</name>
        <dbReference type="ChEBI" id="CHEBI:29105"/>
    </ligand>
</feature>
<organism evidence="15 16">
    <name type="scientific">Yanghanlia caeni</name>
    <dbReference type="NCBI Taxonomy" id="3064283"/>
    <lineage>
        <taxon>Bacteria</taxon>
        <taxon>Pseudomonadati</taxon>
        <taxon>Pseudomonadota</taxon>
        <taxon>Betaproteobacteria</taxon>
        <taxon>Burkholderiales</taxon>
        <taxon>Alcaligenaceae</taxon>
        <taxon>Yanghanlia</taxon>
    </lineage>
</organism>
<evidence type="ECO:0000256" key="12">
    <source>
        <dbReference type="HAMAP-Rule" id="MF_01588"/>
    </source>
</evidence>
<dbReference type="Pfam" id="PF03119">
    <property type="entry name" value="DNA_ligase_ZBD"/>
    <property type="match status" value="1"/>
</dbReference>
<evidence type="ECO:0000256" key="2">
    <source>
        <dbReference type="ARBA" id="ARBA00022598"/>
    </source>
</evidence>
<dbReference type="InterPro" id="IPR036420">
    <property type="entry name" value="BRCT_dom_sf"/>
</dbReference>
<feature type="binding site" evidence="12">
    <location>
        <position position="459"/>
    </location>
    <ligand>
        <name>Zn(2+)</name>
        <dbReference type="ChEBI" id="CHEBI:29105"/>
    </ligand>
</feature>
<accession>A0ABU1D3J2</accession>
<evidence type="ECO:0000256" key="5">
    <source>
        <dbReference type="ARBA" id="ARBA00022763"/>
    </source>
</evidence>
<name>A0ABU1D3J2_9BURK</name>
<feature type="binding site" evidence="12">
    <location>
        <begin position="86"/>
        <end position="87"/>
    </location>
    <ligand>
        <name>NAD(+)</name>
        <dbReference type="ChEBI" id="CHEBI:57540"/>
    </ligand>
</feature>
<dbReference type="Gene3D" id="1.10.150.20">
    <property type="entry name" value="5' to 3' exonuclease, C-terminal subdomain"/>
    <property type="match status" value="2"/>
</dbReference>
<dbReference type="InterPro" id="IPR004150">
    <property type="entry name" value="NAD_DNA_ligase_OB"/>
</dbReference>
<evidence type="ECO:0000256" key="6">
    <source>
        <dbReference type="ARBA" id="ARBA00022833"/>
    </source>
</evidence>
<dbReference type="CDD" id="cd00114">
    <property type="entry name" value="LIGANc"/>
    <property type="match status" value="1"/>
</dbReference>
<evidence type="ECO:0000256" key="13">
    <source>
        <dbReference type="RuleBase" id="RU000618"/>
    </source>
</evidence>
<evidence type="ECO:0000256" key="11">
    <source>
        <dbReference type="ARBA" id="ARBA00034005"/>
    </source>
</evidence>
<evidence type="ECO:0000256" key="9">
    <source>
        <dbReference type="ARBA" id="ARBA00023204"/>
    </source>
</evidence>
<comment type="caution">
    <text evidence="15">The sequence shown here is derived from an EMBL/GenBank/DDBJ whole genome shotgun (WGS) entry which is preliminary data.</text>
</comment>
<dbReference type="Pfam" id="PF00533">
    <property type="entry name" value="BRCT"/>
    <property type="match status" value="1"/>
</dbReference>
<dbReference type="InterPro" id="IPR013840">
    <property type="entry name" value="DNAligase_N"/>
</dbReference>
<dbReference type="SUPFAM" id="SSF52113">
    <property type="entry name" value="BRCT domain"/>
    <property type="match status" value="1"/>
</dbReference>
<dbReference type="Gene3D" id="3.30.470.30">
    <property type="entry name" value="DNA ligase/mRNA capping enzyme"/>
    <property type="match status" value="1"/>
</dbReference>
<comment type="catalytic activity">
    <reaction evidence="11 12 13">
        <text>NAD(+) + (deoxyribonucleotide)n-3'-hydroxyl + 5'-phospho-(deoxyribonucleotide)m = (deoxyribonucleotide)n+m + AMP + beta-nicotinamide D-nucleotide.</text>
        <dbReference type="EC" id="6.5.1.2"/>
    </reaction>
</comment>
<dbReference type="InterPro" id="IPR001679">
    <property type="entry name" value="DNA_ligase"/>
</dbReference>
<dbReference type="InterPro" id="IPR004149">
    <property type="entry name" value="Znf_DNAligase_C4"/>
</dbReference>
<feature type="active site" description="N6-AMP-lysine intermediate" evidence="12">
    <location>
        <position position="126"/>
    </location>
</feature>
<feature type="binding site" evidence="12">
    <location>
        <begin position="37"/>
        <end position="41"/>
    </location>
    <ligand>
        <name>NAD(+)</name>
        <dbReference type="ChEBI" id="CHEBI:57540"/>
    </ligand>
</feature>
<keyword evidence="7 12" id="KW-0460">Magnesium</keyword>
<dbReference type="PIRSF" id="PIRSF001604">
    <property type="entry name" value="LigA"/>
    <property type="match status" value="1"/>
</dbReference>
<evidence type="ECO:0000259" key="14">
    <source>
        <dbReference type="PROSITE" id="PS50172"/>
    </source>
</evidence>
<feature type="domain" description="BRCT" evidence="14">
    <location>
        <begin position="618"/>
        <end position="697"/>
    </location>
</feature>
<gene>
    <name evidence="12 15" type="primary">ligA</name>
    <name evidence="15" type="ORF">Q8947_03275</name>
</gene>
<feature type="binding site" evidence="12">
    <location>
        <position position="435"/>
    </location>
    <ligand>
        <name>Zn(2+)</name>
        <dbReference type="ChEBI" id="CHEBI:29105"/>
    </ligand>
</feature>
<keyword evidence="2 12" id="KW-0436">Ligase</keyword>
<dbReference type="PROSITE" id="PS01056">
    <property type="entry name" value="DNA_LIGASE_N2"/>
    <property type="match status" value="1"/>
</dbReference>
<dbReference type="InterPro" id="IPR033136">
    <property type="entry name" value="DNA_ligase_CS"/>
</dbReference>
<dbReference type="Gene3D" id="2.40.50.140">
    <property type="entry name" value="Nucleic acid-binding proteins"/>
    <property type="match status" value="1"/>
</dbReference>
<feature type="binding site" evidence="12">
    <location>
        <position position="317"/>
    </location>
    <ligand>
        <name>NAD(+)</name>
        <dbReference type="ChEBI" id="CHEBI:57540"/>
    </ligand>
</feature>
<proteinExistence type="inferred from homology"/>
<dbReference type="InterPro" id="IPR012340">
    <property type="entry name" value="NA-bd_OB-fold"/>
</dbReference>
<dbReference type="SMART" id="SM00532">
    <property type="entry name" value="LIGANc"/>
    <property type="match status" value="1"/>
</dbReference>
<sequence>MSAGKVQNVAQRIEALRREIDAHNHRYYVLDAPVISDAEYDRLMNELAALEADHPNLITPDSPTQRVGAAPLSAFGSVRHAVAMRSLGNAFETADVESFDRRNAETLAAAGMLPEHGKVEYMAELKFDGLAVSLRYEQGRFVQAATRGDGQTGEDITANVRTVRSVPLRLHGDDIPEVLEVRGEVLMTRADFEKLNAQQQKRGEKIFVNPRNAAAGSLRQLDPRITAQRPLRFFAYGWGEIRLRRNGQVDLFQQEAGAADMPCDTHSGMLEWFAALGLPVNDLRRRVQGADGLLAFYEEIGARRAELPFEIDGVVYKVDSLAAQGVLGYVSRAPRYALAHKFPAQEETTVVLDIDVQVGRTGALTPVARLRPVFVGGVTVTNATLHNEDEIRRKDIRIGDTVIVRRAGDVIPEVVAPVIELRPDDARHFHMPSSCPVCGSAVERAEDEAAARCTGGLFCAAQRKQSLTHAAGRKALDIEGLGEKLVDQLVDSGRVKSIADLFTLNELELAAYERMGRKSAENLIQAINKARKPALGRLLFALGIRHVGETTARDLALQFGSLQAIMDADEEALLAVRDVGPVVAASVRRFFAEPHNREVVAALQKAGVEPQAEAAAQEGDLPLAGKTLVLTGTLPNWTRDEATRHIMAAGGKVSGSVSRKTAYVVAGEEAGSKLEKARSLGVPVLDEDGLKALLGGR</sequence>
<keyword evidence="5 12" id="KW-0227">DNA damage</keyword>
<dbReference type="Gene3D" id="6.20.10.30">
    <property type="match status" value="1"/>
</dbReference>
<dbReference type="NCBIfam" id="TIGR00575">
    <property type="entry name" value="dnlj"/>
    <property type="match status" value="1"/>
</dbReference>
<dbReference type="Gene3D" id="3.40.50.10190">
    <property type="entry name" value="BRCT domain"/>
    <property type="match status" value="1"/>
</dbReference>
<comment type="caution">
    <text evidence="12">Lacks conserved residue(s) required for the propagation of feature annotation.</text>
</comment>
<evidence type="ECO:0000256" key="4">
    <source>
        <dbReference type="ARBA" id="ARBA00022723"/>
    </source>
</evidence>
<dbReference type="SMART" id="SM00278">
    <property type="entry name" value="HhH1"/>
    <property type="match status" value="4"/>
</dbReference>
<dbReference type="InterPro" id="IPR001357">
    <property type="entry name" value="BRCT_dom"/>
</dbReference>
<evidence type="ECO:0000313" key="16">
    <source>
        <dbReference type="Proteomes" id="UP001232156"/>
    </source>
</evidence>
<dbReference type="Proteomes" id="UP001232156">
    <property type="component" value="Unassembled WGS sequence"/>
</dbReference>
<dbReference type="InterPro" id="IPR018239">
    <property type="entry name" value="DNA_ligase_AS"/>
</dbReference>
<reference evidence="15 16" key="1">
    <citation type="submission" date="2023-08" db="EMBL/GenBank/DDBJ databases">
        <title>Alcaligenaceae gen. nov., a novel taxon isolated from the sludge of Yixing Pesticide Factory.</title>
        <authorList>
            <person name="Ruan L."/>
        </authorList>
    </citation>
    <scope>NUCLEOTIDE SEQUENCE [LARGE SCALE GENOMIC DNA]</scope>
    <source>
        <strain evidence="15 16">LG-2</strain>
    </source>
</reference>
<comment type="similarity">
    <text evidence="12">Belongs to the NAD-dependent DNA ligase family. LigA subfamily.</text>
</comment>
<dbReference type="Gene3D" id="1.10.287.610">
    <property type="entry name" value="Helix hairpin bin"/>
    <property type="match status" value="1"/>
</dbReference>
<dbReference type="GO" id="GO:0003911">
    <property type="term" value="F:DNA ligase (NAD+) activity"/>
    <property type="evidence" value="ECO:0007669"/>
    <property type="project" value="UniProtKB-EC"/>
</dbReference>
<protein>
    <recommendedName>
        <fullName evidence="12 13">DNA ligase</fullName>
        <ecNumber evidence="12 13">6.5.1.2</ecNumber>
    </recommendedName>
    <alternativeName>
        <fullName evidence="12">Polydeoxyribonucleotide synthase [NAD(+)]</fullName>
    </alternativeName>
</protein>
<keyword evidence="8 12" id="KW-0520">NAD</keyword>
<keyword evidence="3 12" id="KW-0235">DNA replication</keyword>
<feature type="binding site" evidence="12">
    <location>
        <position position="147"/>
    </location>
    <ligand>
        <name>NAD(+)</name>
        <dbReference type="ChEBI" id="CHEBI:57540"/>
    </ligand>
</feature>